<dbReference type="GO" id="GO:0003341">
    <property type="term" value="P:cilium movement"/>
    <property type="evidence" value="ECO:0007669"/>
    <property type="project" value="TreeGrafter"/>
</dbReference>
<keyword evidence="8" id="KW-0966">Cell projection</keyword>
<keyword evidence="5" id="KW-0493">Microtubule</keyword>
<protein>
    <submittedName>
        <fullName evidence="9">Uncharacterized protein</fullName>
    </submittedName>
</protein>
<dbReference type="GO" id="GO:0036157">
    <property type="term" value="C:outer dynein arm"/>
    <property type="evidence" value="ECO:0007669"/>
    <property type="project" value="TreeGrafter"/>
</dbReference>
<evidence type="ECO:0000313" key="10">
    <source>
        <dbReference type="Proteomes" id="UP000243686"/>
    </source>
</evidence>
<dbReference type="InterPro" id="IPR050687">
    <property type="entry name" value="Dynein_IC"/>
</dbReference>
<dbReference type="GO" id="GO:0036158">
    <property type="term" value="P:outer dynein arm assembly"/>
    <property type="evidence" value="ECO:0007669"/>
    <property type="project" value="TreeGrafter"/>
</dbReference>
<name>A0A1S8WSY2_OPIVI</name>
<accession>A0A1S8WSY2</accession>
<dbReference type="GO" id="GO:0005874">
    <property type="term" value="C:microtubule"/>
    <property type="evidence" value="ECO:0007669"/>
    <property type="project" value="UniProtKB-KW"/>
</dbReference>
<keyword evidence="7" id="KW-0206">Cytoskeleton</keyword>
<proteinExistence type="predicted"/>
<comment type="subcellular location">
    <subcellularLocation>
        <location evidence="1">Cell projection</location>
        <location evidence="1">Cilium</location>
    </subcellularLocation>
    <subcellularLocation>
        <location evidence="2">Cytoplasm</location>
        <location evidence="2">Cytoskeleton</location>
    </subcellularLocation>
</comment>
<evidence type="ECO:0000256" key="3">
    <source>
        <dbReference type="ARBA" id="ARBA00022490"/>
    </source>
</evidence>
<dbReference type="Proteomes" id="UP000243686">
    <property type="component" value="Unassembled WGS sequence"/>
</dbReference>
<evidence type="ECO:0000256" key="7">
    <source>
        <dbReference type="ARBA" id="ARBA00023212"/>
    </source>
</evidence>
<sequence>MVSDVRRTSEQRSRPDVFYKCERGTQTNVIETRVTDDDVSCLFQDDAVDCKSIQRSTFSGQVDQAIICDAYDQQKVSFCGKFKMDEKRPLTSESKVKESTFQMNSRAQPEYVKNLVYNLRVLERMVCQNQIDDILMDYVVWNDPADEYRQHGSLYPLWRIKHTEVRARHLPVSCIEWSNAYMDLLYIGYGS</sequence>
<dbReference type="GO" id="GO:0045504">
    <property type="term" value="F:dynein heavy chain binding"/>
    <property type="evidence" value="ECO:0007669"/>
    <property type="project" value="TreeGrafter"/>
</dbReference>
<evidence type="ECO:0000256" key="1">
    <source>
        <dbReference type="ARBA" id="ARBA00004138"/>
    </source>
</evidence>
<keyword evidence="6" id="KW-0677">Repeat</keyword>
<evidence type="ECO:0000256" key="4">
    <source>
        <dbReference type="ARBA" id="ARBA00022574"/>
    </source>
</evidence>
<organism evidence="9 10">
    <name type="scientific">Opisthorchis viverrini</name>
    <name type="common">Southeast Asian liver fluke</name>
    <dbReference type="NCBI Taxonomy" id="6198"/>
    <lineage>
        <taxon>Eukaryota</taxon>
        <taxon>Metazoa</taxon>
        <taxon>Spiralia</taxon>
        <taxon>Lophotrochozoa</taxon>
        <taxon>Platyhelminthes</taxon>
        <taxon>Trematoda</taxon>
        <taxon>Digenea</taxon>
        <taxon>Opisthorchiida</taxon>
        <taxon>Opisthorchiata</taxon>
        <taxon>Opisthorchiidae</taxon>
        <taxon>Opisthorchis</taxon>
    </lineage>
</organism>
<keyword evidence="10" id="KW-1185">Reference proteome</keyword>
<keyword evidence="3" id="KW-0963">Cytoplasm</keyword>
<gene>
    <name evidence="9" type="ORF">X801_06768</name>
</gene>
<evidence type="ECO:0000256" key="6">
    <source>
        <dbReference type="ARBA" id="ARBA00022737"/>
    </source>
</evidence>
<keyword evidence="4" id="KW-0853">WD repeat</keyword>
<reference evidence="9 10" key="1">
    <citation type="submission" date="2015-03" db="EMBL/GenBank/DDBJ databases">
        <title>Draft genome of the nematode, Opisthorchis viverrini.</title>
        <authorList>
            <person name="Mitreva M."/>
        </authorList>
    </citation>
    <scope>NUCLEOTIDE SEQUENCE [LARGE SCALE GENOMIC DNA]</scope>
    <source>
        <strain evidence="9">Khon Kaen</strain>
    </source>
</reference>
<evidence type="ECO:0000313" key="9">
    <source>
        <dbReference type="EMBL" id="OON17393.1"/>
    </source>
</evidence>
<dbReference type="PANTHER" id="PTHR12442">
    <property type="entry name" value="DYNEIN INTERMEDIATE CHAIN"/>
    <property type="match status" value="1"/>
</dbReference>
<dbReference type="GO" id="GO:0045503">
    <property type="term" value="F:dynein light chain binding"/>
    <property type="evidence" value="ECO:0007669"/>
    <property type="project" value="TreeGrafter"/>
</dbReference>
<dbReference type="PANTHER" id="PTHR12442:SF11">
    <property type="entry name" value="DYNEIN AXONEMAL INTERMEDIATE CHAIN 1"/>
    <property type="match status" value="1"/>
</dbReference>
<dbReference type="EMBL" id="KV895418">
    <property type="protein sequence ID" value="OON17393.1"/>
    <property type="molecule type" value="Genomic_DNA"/>
</dbReference>
<feature type="non-terminal residue" evidence="9">
    <location>
        <position position="191"/>
    </location>
</feature>
<evidence type="ECO:0000256" key="2">
    <source>
        <dbReference type="ARBA" id="ARBA00004245"/>
    </source>
</evidence>
<evidence type="ECO:0000256" key="5">
    <source>
        <dbReference type="ARBA" id="ARBA00022701"/>
    </source>
</evidence>
<dbReference type="AlphaFoldDB" id="A0A1S8WSY2"/>
<evidence type="ECO:0000256" key="8">
    <source>
        <dbReference type="ARBA" id="ARBA00023273"/>
    </source>
</evidence>